<dbReference type="GO" id="GO:0016787">
    <property type="term" value="F:hydrolase activity"/>
    <property type="evidence" value="ECO:0007669"/>
    <property type="project" value="UniProtKB-KW"/>
</dbReference>
<feature type="domain" description="PH" evidence="2">
    <location>
        <begin position="7"/>
        <end position="107"/>
    </location>
</feature>
<feature type="compositionally biased region" description="Polar residues" evidence="1">
    <location>
        <begin position="128"/>
        <end position="140"/>
    </location>
</feature>
<gene>
    <name evidence="3" type="ORF">M0813_11254</name>
</gene>
<keyword evidence="4" id="KW-1185">Reference proteome</keyword>
<dbReference type="Pfam" id="PF00169">
    <property type="entry name" value="PH"/>
    <property type="match status" value="1"/>
</dbReference>
<evidence type="ECO:0000259" key="2">
    <source>
        <dbReference type="PROSITE" id="PS50003"/>
    </source>
</evidence>
<name>A0ABQ8ZFL7_9EUKA</name>
<feature type="compositionally biased region" description="Basic residues" evidence="1">
    <location>
        <begin position="1121"/>
        <end position="1133"/>
    </location>
</feature>
<dbReference type="CDD" id="cd00821">
    <property type="entry name" value="PH"/>
    <property type="match status" value="1"/>
</dbReference>
<organism evidence="3 4">
    <name type="scientific">Anaeramoeba flamelloides</name>
    <dbReference type="NCBI Taxonomy" id="1746091"/>
    <lineage>
        <taxon>Eukaryota</taxon>
        <taxon>Metamonada</taxon>
        <taxon>Anaeramoebidae</taxon>
        <taxon>Anaeramoeba</taxon>
    </lineage>
</organism>
<dbReference type="InterPro" id="IPR051101">
    <property type="entry name" value="ZC3H12/N4BP1_RNase_Reg"/>
</dbReference>
<feature type="region of interest" description="Disordered" evidence="1">
    <location>
        <begin position="906"/>
        <end position="936"/>
    </location>
</feature>
<protein>
    <submittedName>
        <fullName evidence="3">M7gpppn-mRNA hydrolase</fullName>
    </submittedName>
</protein>
<dbReference type="Proteomes" id="UP001150062">
    <property type="component" value="Unassembled WGS sequence"/>
</dbReference>
<feature type="region of interest" description="Disordered" evidence="1">
    <location>
        <begin position="1113"/>
        <end position="1133"/>
    </location>
</feature>
<dbReference type="EMBL" id="JAOAOG010000003">
    <property type="protein sequence ID" value="KAJ6255694.1"/>
    <property type="molecule type" value="Genomic_DNA"/>
</dbReference>
<evidence type="ECO:0000313" key="4">
    <source>
        <dbReference type="Proteomes" id="UP001150062"/>
    </source>
</evidence>
<dbReference type="Gene3D" id="2.30.29.30">
    <property type="entry name" value="Pleckstrin-homology domain (PH domain)/Phosphotyrosine-binding domain (PTB)"/>
    <property type="match status" value="1"/>
</dbReference>
<dbReference type="SMART" id="SM00233">
    <property type="entry name" value="PH"/>
    <property type="match status" value="1"/>
</dbReference>
<feature type="region of interest" description="Disordered" evidence="1">
    <location>
        <begin position="808"/>
        <end position="885"/>
    </location>
</feature>
<dbReference type="PANTHER" id="PTHR12876:SF11">
    <property type="entry name" value="RIBONUCLEASE ZC3H12D-RELATED"/>
    <property type="match status" value="1"/>
</dbReference>
<dbReference type="PROSITE" id="PS50003">
    <property type="entry name" value="PH_DOMAIN"/>
    <property type="match status" value="1"/>
</dbReference>
<evidence type="ECO:0000313" key="3">
    <source>
        <dbReference type="EMBL" id="KAJ6255694.1"/>
    </source>
</evidence>
<dbReference type="InterPro" id="IPR011993">
    <property type="entry name" value="PH-like_dom_sf"/>
</dbReference>
<evidence type="ECO:0000256" key="1">
    <source>
        <dbReference type="SAM" id="MobiDB-lite"/>
    </source>
</evidence>
<feature type="region of interest" description="Disordered" evidence="1">
    <location>
        <begin position="121"/>
        <end position="142"/>
    </location>
</feature>
<keyword evidence="3" id="KW-0378">Hydrolase</keyword>
<feature type="compositionally biased region" description="Low complexity" evidence="1">
    <location>
        <begin position="851"/>
        <end position="871"/>
    </location>
</feature>
<sequence>MYTDQSKIYKEGYLYTPFGNKWKKRYIVLHNQNVFVYKDEKSYKKVLAPMKEVSLETCKCKLFNPINSMKDHSCFRIDHAEGHSVRLSHPNVDLVYDWIDFIKSAIPKDKVEIDYENLGFEEKEEQSNHQSQTKPKTQESQTTYQYNQNKQYGQFTQNNQNKQYNQSNQNSTNNQTSQPKTTTNIQNTQFAQKNIYNQTSQNNRQYNQNKQYSPYNQNKQYGQFTQNTQNKQYNQSNQNTTNNQNTQYNQNNTLGQLSQNTQNTQYNQNNQFDQNNTFSLKDTILQNLHLKNTFSTFKEENSFLLSSKDIFLNSKSENKVLYIGLISILNSLTFKMDDYLCLLSNTQAEFIELTGSVQPTILKYSEITNLRIITGTQNQSKLMISRKMNTPISIISEDSSQILFIFGILQLLSNQTTFNTISNSLLENENDIVKLFFPLIKRLFQMILETQSPRQNIFNFKNFITLQSRCQEILSKYSKQSDPLWIIDNITNDCAGLQTILSLLVLITWRLPDPLFKVTVKDSLKLYDQNRSEEENIKCFLEYYFLLPSYSRTIFGTIFLITHLILIELSNQNFIDVLNMLLFNTIHFMEIKPNFDGDQLFEIINSQTSYIELLTLYAPVFFYDCWGLLKGYVFNSQISIEEKFIYFHNELQKIFEKNPQDNKFEPTYQKKLQEKMKKNLTNNYQAYNTSNTLTNNKYSSISKIKSTNNYLSTISKIKTNNAYSASLPNININKTTNITTNITKNVNNKNYSSGSIIPKEINEINDLKKINREYLESQNAYSSNTIEKNLKKNEIDLTTNKYLQIAKQQEKTPNKSQTEQNHVKTTTTIPNKGNTDNKIETNISTNEDLESIIQSSNNSESKDSSSPSITSEYTLDRNSLDSTDMSINDPFRKTWDSFSQGDRFFDSDNMSTENSSSKDFLNGRNFKDRGSLSQENTQVNSKLKNQSEDQITSILTSYHTFYELPKPLLPINISSLQLLFEESNSIKIKSGINEYILNNEMTSLNNLALDINIFHDNKDFNTQRSLLEKIIDTFYLEMDNLQNQIIEERIDFSNFSTYLENNIIQTSNESSQSSESTSFPLLKQLAIPFTKNQLKAITRKNGNTPVKPVYISEKATTGKGSSKKLKKSKSSTHRFIKLSSRLKHLRK</sequence>
<feature type="compositionally biased region" description="Polar residues" evidence="1">
    <location>
        <begin position="908"/>
        <end position="919"/>
    </location>
</feature>
<accession>A0ABQ8ZFL7</accession>
<dbReference type="PANTHER" id="PTHR12876">
    <property type="entry name" value="N4BP1-RELATED"/>
    <property type="match status" value="1"/>
</dbReference>
<reference evidence="3" key="1">
    <citation type="submission" date="2022-08" db="EMBL/GenBank/DDBJ databases">
        <title>Novel sulfate-reducing endosymbionts in the free-living metamonad Anaeramoeba.</title>
        <authorList>
            <person name="Jerlstrom-Hultqvist J."/>
            <person name="Cepicka I."/>
            <person name="Gallot-Lavallee L."/>
            <person name="Salas-Leiva D."/>
            <person name="Curtis B.A."/>
            <person name="Zahonova K."/>
            <person name="Pipaliya S."/>
            <person name="Dacks J."/>
            <person name="Roger A.J."/>
        </authorList>
    </citation>
    <scope>NUCLEOTIDE SEQUENCE</scope>
    <source>
        <strain evidence="3">Schooner1</strain>
    </source>
</reference>
<comment type="caution">
    <text evidence="3">The sequence shown here is derived from an EMBL/GenBank/DDBJ whole genome shotgun (WGS) entry which is preliminary data.</text>
</comment>
<feature type="region of interest" description="Disordered" evidence="1">
    <location>
        <begin position="161"/>
        <end position="182"/>
    </location>
</feature>
<dbReference type="InterPro" id="IPR001849">
    <property type="entry name" value="PH_domain"/>
</dbReference>
<dbReference type="SUPFAM" id="SSF50729">
    <property type="entry name" value="PH domain-like"/>
    <property type="match status" value="1"/>
</dbReference>
<feature type="compositionally biased region" description="Polar residues" evidence="1">
    <location>
        <begin position="814"/>
        <end position="846"/>
    </location>
</feature>
<proteinExistence type="predicted"/>